<evidence type="ECO:0000256" key="1">
    <source>
        <dbReference type="ARBA" id="ARBA00004123"/>
    </source>
</evidence>
<sequence>MVRAITSQSPKDKRKSSTPHKRSKPSSEVIYSSPKRPGSRASTSTQSDAHTRKKRRYRPGTRALMEIRHYQKTTHLLLRKAPFMRVVREIADKFYYGEELRWQVPALMALQEAAEAFLVRLFEDANLCALHAKRVTVMPRDMQLARRIRGRHDGLG</sequence>
<dbReference type="SUPFAM" id="SSF47113">
    <property type="entry name" value="Histone-fold"/>
    <property type="match status" value="1"/>
</dbReference>
<keyword evidence="5" id="KW-0238">DNA-binding</keyword>
<keyword evidence="7" id="KW-0544">Nucleosome core</keyword>
<accession>A0ABN8QEJ1</accession>
<dbReference type="SMART" id="SM00428">
    <property type="entry name" value="H3"/>
    <property type="match status" value="1"/>
</dbReference>
<evidence type="ECO:0000256" key="5">
    <source>
        <dbReference type="ARBA" id="ARBA00023125"/>
    </source>
</evidence>
<keyword evidence="11" id="KW-1185">Reference proteome</keyword>
<protein>
    <recommendedName>
        <fullName evidence="9">Core Histone H2A/H2B/H3 domain-containing protein</fullName>
    </recommendedName>
</protein>
<comment type="similarity">
    <text evidence="3">Belongs to the histone H3 family.</text>
</comment>
<dbReference type="InterPro" id="IPR009072">
    <property type="entry name" value="Histone-fold"/>
</dbReference>
<evidence type="ECO:0000256" key="2">
    <source>
        <dbReference type="ARBA" id="ARBA00004286"/>
    </source>
</evidence>
<dbReference type="Proteomes" id="UP001159405">
    <property type="component" value="Unassembled WGS sequence"/>
</dbReference>
<evidence type="ECO:0000313" key="11">
    <source>
        <dbReference type="Proteomes" id="UP001159405"/>
    </source>
</evidence>
<proteinExistence type="inferred from homology"/>
<evidence type="ECO:0000259" key="9">
    <source>
        <dbReference type="Pfam" id="PF00125"/>
    </source>
</evidence>
<evidence type="ECO:0000313" key="10">
    <source>
        <dbReference type="EMBL" id="CAH3163052.1"/>
    </source>
</evidence>
<name>A0ABN8QEJ1_9CNID</name>
<keyword evidence="6" id="KW-0539">Nucleus</keyword>
<evidence type="ECO:0000256" key="6">
    <source>
        <dbReference type="ARBA" id="ARBA00023242"/>
    </source>
</evidence>
<keyword evidence="4" id="KW-0158">Chromosome</keyword>
<comment type="caution">
    <text evidence="10">The sequence shown here is derived from an EMBL/GenBank/DDBJ whole genome shotgun (WGS) entry which is preliminary data.</text>
</comment>
<dbReference type="Gene3D" id="1.10.20.10">
    <property type="entry name" value="Histone, subunit A"/>
    <property type="match status" value="1"/>
</dbReference>
<dbReference type="InterPro" id="IPR000164">
    <property type="entry name" value="Histone_H3/CENP-A"/>
</dbReference>
<dbReference type="EMBL" id="CALNXK010000125">
    <property type="protein sequence ID" value="CAH3163052.1"/>
    <property type="molecule type" value="Genomic_DNA"/>
</dbReference>
<evidence type="ECO:0000256" key="8">
    <source>
        <dbReference type="SAM" id="MobiDB-lite"/>
    </source>
</evidence>
<feature type="region of interest" description="Disordered" evidence="8">
    <location>
        <begin position="1"/>
        <end position="61"/>
    </location>
</feature>
<feature type="domain" description="Core Histone H2A/H2B/H3" evidence="9">
    <location>
        <begin position="59"/>
        <end position="148"/>
    </location>
</feature>
<gene>
    <name evidence="10" type="ORF">PLOB_00005662</name>
</gene>
<dbReference type="PANTHER" id="PTHR45810:SF17">
    <property type="entry name" value="HISTONE H3-LIKE CENTROMERIC PROTEIN A"/>
    <property type="match status" value="1"/>
</dbReference>
<dbReference type="InterPro" id="IPR007125">
    <property type="entry name" value="H2A/H2B/H3"/>
</dbReference>
<dbReference type="PRINTS" id="PR00622">
    <property type="entry name" value="HISTONEH3"/>
</dbReference>
<evidence type="ECO:0000256" key="3">
    <source>
        <dbReference type="ARBA" id="ARBA00010343"/>
    </source>
</evidence>
<dbReference type="PANTHER" id="PTHR45810">
    <property type="entry name" value="HISTONE H3.2"/>
    <property type="match status" value="1"/>
</dbReference>
<dbReference type="CDD" id="cd22911">
    <property type="entry name" value="HFD_H3"/>
    <property type="match status" value="1"/>
</dbReference>
<reference evidence="10 11" key="1">
    <citation type="submission" date="2022-05" db="EMBL/GenBank/DDBJ databases">
        <authorList>
            <consortium name="Genoscope - CEA"/>
            <person name="William W."/>
        </authorList>
    </citation>
    <scope>NUCLEOTIDE SEQUENCE [LARGE SCALE GENOMIC DNA]</scope>
</reference>
<dbReference type="Pfam" id="PF00125">
    <property type="entry name" value="Histone"/>
    <property type="match status" value="1"/>
</dbReference>
<organism evidence="10 11">
    <name type="scientific">Porites lobata</name>
    <dbReference type="NCBI Taxonomy" id="104759"/>
    <lineage>
        <taxon>Eukaryota</taxon>
        <taxon>Metazoa</taxon>
        <taxon>Cnidaria</taxon>
        <taxon>Anthozoa</taxon>
        <taxon>Hexacorallia</taxon>
        <taxon>Scleractinia</taxon>
        <taxon>Fungiina</taxon>
        <taxon>Poritidae</taxon>
        <taxon>Porites</taxon>
    </lineage>
</organism>
<evidence type="ECO:0000256" key="4">
    <source>
        <dbReference type="ARBA" id="ARBA00022454"/>
    </source>
</evidence>
<feature type="compositionally biased region" description="Basic residues" evidence="8">
    <location>
        <begin position="12"/>
        <end position="24"/>
    </location>
</feature>
<comment type="subcellular location">
    <subcellularLocation>
        <location evidence="2">Chromosome</location>
    </subcellularLocation>
    <subcellularLocation>
        <location evidence="1">Nucleus</location>
    </subcellularLocation>
</comment>
<evidence type="ECO:0000256" key="7">
    <source>
        <dbReference type="ARBA" id="ARBA00023269"/>
    </source>
</evidence>